<keyword evidence="2" id="KW-1185">Reference proteome</keyword>
<evidence type="ECO:0000313" key="2">
    <source>
        <dbReference type="Proteomes" id="UP000324222"/>
    </source>
</evidence>
<protein>
    <submittedName>
        <fullName evidence="1">Uncharacterized protein</fullName>
    </submittedName>
</protein>
<gene>
    <name evidence="1" type="ORF">E2C01_083577</name>
</gene>
<organism evidence="1 2">
    <name type="scientific">Portunus trituberculatus</name>
    <name type="common">Swimming crab</name>
    <name type="synonym">Neptunus trituberculatus</name>
    <dbReference type="NCBI Taxonomy" id="210409"/>
    <lineage>
        <taxon>Eukaryota</taxon>
        <taxon>Metazoa</taxon>
        <taxon>Ecdysozoa</taxon>
        <taxon>Arthropoda</taxon>
        <taxon>Crustacea</taxon>
        <taxon>Multicrustacea</taxon>
        <taxon>Malacostraca</taxon>
        <taxon>Eumalacostraca</taxon>
        <taxon>Eucarida</taxon>
        <taxon>Decapoda</taxon>
        <taxon>Pleocyemata</taxon>
        <taxon>Brachyura</taxon>
        <taxon>Eubrachyura</taxon>
        <taxon>Portunoidea</taxon>
        <taxon>Portunidae</taxon>
        <taxon>Portuninae</taxon>
        <taxon>Portunus</taxon>
    </lineage>
</organism>
<reference evidence="1 2" key="1">
    <citation type="submission" date="2019-05" db="EMBL/GenBank/DDBJ databases">
        <title>Another draft genome of Portunus trituberculatus and its Hox gene families provides insights of decapod evolution.</title>
        <authorList>
            <person name="Jeong J.-H."/>
            <person name="Song I."/>
            <person name="Kim S."/>
            <person name="Choi T."/>
            <person name="Kim D."/>
            <person name="Ryu S."/>
            <person name="Kim W."/>
        </authorList>
    </citation>
    <scope>NUCLEOTIDE SEQUENCE [LARGE SCALE GENOMIC DNA]</scope>
    <source>
        <tissue evidence="1">Muscle</tissue>
    </source>
</reference>
<evidence type="ECO:0000313" key="1">
    <source>
        <dbReference type="EMBL" id="MPC88661.1"/>
    </source>
</evidence>
<name>A0A5B7ISU6_PORTR</name>
<accession>A0A5B7ISU6</accession>
<dbReference type="EMBL" id="VSRR010078508">
    <property type="protein sequence ID" value="MPC88661.1"/>
    <property type="molecule type" value="Genomic_DNA"/>
</dbReference>
<sequence length="92" mass="9911">MSLLLSQYSHEEKNCAMSAMVPGRHTTWCDGSLSGAACLAVRGEVLPRCCKPCQAVRNERRLVSAAGEAAAGKQDRVVVASLLNKPRLQISR</sequence>
<proteinExistence type="predicted"/>
<dbReference type="AlphaFoldDB" id="A0A5B7ISU6"/>
<comment type="caution">
    <text evidence="1">The sequence shown here is derived from an EMBL/GenBank/DDBJ whole genome shotgun (WGS) entry which is preliminary data.</text>
</comment>
<dbReference type="Proteomes" id="UP000324222">
    <property type="component" value="Unassembled WGS sequence"/>
</dbReference>